<evidence type="ECO:0000313" key="4">
    <source>
        <dbReference type="EMBL" id="GID13101.1"/>
    </source>
</evidence>
<evidence type="ECO:0000256" key="1">
    <source>
        <dbReference type="ARBA" id="ARBA00010211"/>
    </source>
</evidence>
<reference evidence="4" key="1">
    <citation type="submission" date="2021-01" db="EMBL/GenBank/DDBJ databases">
        <title>Whole genome shotgun sequence of Actinocatenispora rupis NBRC 107355.</title>
        <authorList>
            <person name="Komaki H."/>
            <person name="Tamura T."/>
        </authorList>
    </citation>
    <scope>NUCLEOTIDE SEQUENCE</scope>
    <source>
        <strain evidence="4">NBRC 107355</strain>
    </source>
</reference>
<organism evidence="4 5">
    <name type="scientific">Actinocatenispora rupis</name>
    <dbReference type="NCBI Taxonomy" id="519421"/>
    <lineage>
        <taxon>Bacteria</taxon>
        <taxon>Bacillati</taxon>
        <taxon>Actinomycetota</taxon>
        <taxon>Actinomycetes</taxon>
        <taxon>Micromonosporales</taxon>
        <taxon>Micromonosporaceae</taxon>
        <taxon>Actinocatenispora</taxon>
    </lineage>
</organism>
<dbReference type="Proteomes" id="UP000612808">
    <property type="component" value="Unassembled WGS sequence"/>
</dbReference>
<dbReference type="GO" id="GO:0046872">
    <property type="term" value="F:metal ion binding"/>
    <property type="evidence" value="ECO:0007669"/>
    <property type="project" value="UniProtKB-KW"/>
</dbReference>
<proteinExistence type="inferred from homology"/>
<accession>A0A8J3NBI4</accession>
<keyword evidence="5" id="KW-1185">Reference proteome</keyword>
<dbReference type="EMBL" id="BOMB01000023">
    <property type="protein sequence ID" value="GID13101.1"/>
    <property type="molecule type" value="Genomic_DNA"/>
</dbReference>
<dbReference type="Pfam" id="PF01557">
    <property type="entry name" value="FAA_hydrolase"/>
    <property type="match status" value="1"/>
</dbReference>
<dbReference type="PANTHER" id="PTHR42796">
    <property type="entry name" value="FUMARYLACETOACETATE HYDROLASE DOMAIN-CONTAINING PROTEIN 2A-RELATED"/>
    <property type="match status" value="1"/>
</dbReference>
<sequence length="279" mass="29343">MQVVRFIHPQSGQPVVGVAADGAVTALPGVTLADLLARGADGFRDAVTGASGPVLAADTLAYLPPVDGVTEVWAAGVTYRRSREARVEESGQASVYELVYEADRPELFFKAPAWRVVGPDQPVTVRADSGNDVPEPELGLVLDHAGVVVGYTVGNDMTSRAIEGRNPLYLPQAKIWRGSCALGPGIRPAWEVGDGTGLGIHMTIHRDGGVAFAGKASTDQLNRTLPELAGWLFRELDHPAGAVLLTGTCVVPELAFTLRSGDTIEITVDEVGTLSNQVA</sequence>
<dbReference type="AlphaFoldDB" id="A0A8J3NBI4"/>
<dbReference type="InterPro" id="IPR011234">
    <property type="entry name" value="Fumarylacetoacetase-like_C"/>
</dbReference>
<keyword evidence="4" id="KW-0378">Hydrolase</keyword>
<dbReference type="SUPFAM" id="SSF56529">
    <property type="entry name" value="FAH"/>
    <property type="match status" value="1"/>
</dbReference>
<keyword evidence="2" id="KW-0479">Metal-binding</keyword>
<dbReference type="GO" id="GO:0016787">
    <property type="term" value="F:hydrolase activity"/>
    <property type="evidence" value="ECO:0007669"/>
    <property type="project" value="UniProtKB-KW"/>
</dbReference>
<evidence type="ECO:0000313" key="5">
    <source>
        <dbReference type="Proteomes" id="UP000612808"/>
    </source>
</evidence>
<dbReference type="GO" id="GO:0044281">
    <property type="term" value="P:small molecule metabolic process"/>
    <property type="evidence" value="ECO:0007669"/>
    <property type="project" value="UniProtKB-ARBA"/>
</dbReference>
<protein>
    <submittedName>
        <fullName evidence="4">Fumarylacetoacetate (FAA) hydrolase</fullName>
    </submittedName>
</protein>
<comment type="caution">
    <text evidence="4">The sequence shown here is derived from an EMBL/GenBank/DDBJ whole genome shotgun (WGS) entry which is preliminary data.</text>
</comment>
<dbReference type="RefSeq" id="WP_203659803.1">
    <property type="nucleotide sequence ID" value="NZ_BAAAZM010000007.1"/>
</dbReference>
<gene>
    <name evidence="4" type="ORF">Aru02nite_39900</name>
</gene>
<dbReference type="InterPro" id="IPR036663">
    <property type="entry name" value="Fumarylacetoacetase_C_sf"/>
</dbReference>
<comment type="similarity">
    <text evidence="1">Belongs to the FAH family.</text>
</comment>
<evidence type="ECO:0000259" key="3">
    <source>
        <dbReference type="Pfam" id="PF01557"/>
    </source>
</evidence>
<feature type="domain" description="Fumarylacetoacetase-like C-terminal" evidence="3">
    <location>
        <begin position="85"/>
        <end position="278"/>
    </location>
</feature>
<dbReference type="Gene3D" id="3.90.850.10">
    <property type="entry name" value="Fumarylacetoacetase-like, C-terminal domain"/>
    <property type="match status" value="1"/>
</dbReference>
<dbReference type="InterPro" id="IPR051121">
    <property type="entry name" value="FAH"/>
</dbReference>
<name>A0A8J3NBI4_9ACTN</name>
<dbReference type="PANTHER" id="PTHR42796:SF7">
    <property type="entry name" value="2-DEHYDRO-3-DEOXY-D-ARABINONATE DEHYDRATASE"/>
    <property type="match status" value="1"/>
</dbReference>
<evidence type="ECO:0000256" key="2">
    <source>
        <dbReference type="ARBA" id="ARBA00022723"/>
    </source>
</evidence>